<dbReference type="AlphaFoldDB" id="A0A8G2FVF4"/>
<dbReference type="RefSeq" id="WP_084272264.1">
    <property type="nucleotide sequence ID" value="NZ_FWYE01000001.1"/>
</dbReference>
<accession>A0A8G2FVF4</accession>
<evidence type="ECO:0000259" key="1">
    <source>
        <dbReference type="PROSITE" id="PS50893"/>
    </source>
</evidence>
<dbReference type="EMBL" id="FWYE01000001">
    <property type="protein sequence ID" value="SMD30189.1"/>
    <property type="molecule type" value="Genomic_DNA"/>
</dbReference>
<proteinExistence type="predicted"/>
<dbReference type="Gene3D" id="3.40.50.300">
    <property type="entry name" value="P-loop containing nucleotide triphosphate hydrolases"/>
    <property type="match status" value="1"/>
</dbReference>
<dbReference type="GO" id="GO:0016887">
    <property type="term" value="F:ATP hydrolysis activity"/>
    <property type="evidence" value="ECO:0007669"/>
    <property type="project" value="InterPro"/>
</dbReference>
<dbReference type="SUPFAM" id="SSF52540">
    <property type="entry name" value="P-loop containing nucleoside triphosphate hydrolases"/>
    <property type="match status" value="1"/>
</dbReference>
<dbReference type="Pfam" id="PF00005">
    <property type="entry name" value="ABC_tran"/>
    <property type="match status" value="1"/>
</dbReference>
<name>A0A8G2FVF4_PICTO</name>
<organism evidence="2 3">
    <name type="scientific">Picrophilus torridus (strain ATCC 700027 / DSM 9790 / JCM 10055 / NBRC 100828 / KAW 2/3)</name>
    <dbReference type="NCBI Taxonomy" id="1122961"/>
    <lineage>
        <taxon>Archaea</taxon>
        <taxon>Methanobacteriati</taxon>
        <taxon>Thermoplasmatota</taxon>
        <taxon>Thermoplasmata</taxon>
        <taxon>Thermoplasmatales</taxon>
        <taxon>Picrophilaceae</taxon>
        <taxon>Picrophilus</taxon>
    </lineage>
</organism>
<feature type="domain" description="ABC transporter" evidence="1">
    <location>
        <begin position="2"/>
        <end position="214"/>
    </location>
</feature>
<gene>
    <name evidence="2" type="ORF">SAMN02745355_0051</name>
</gene>
<comment type="caution">
    <text evidence="2">The sequence shown here is derived from an EMBL/GenBank/DDBJ whole genome shotgun (WGS) entry which is preliminary data.</text>
</comment>
<evidence type="ECO:0000313" key="2">
    <source>
        <dbReference type="EMBL" id="SMD30189.1"/>
    </source>
</evidence>
<dbReference type="GO" id="GO:0005524">
    <property type="term" value="F:ATP binding"/>
    <property type="evidence" value="ECO:0007669"/>
    <property type="project" value="InterPro"/>
</dbReference>
<dbReference type="PANTHER" id="PTHR43850:SF2">
    <property type="entry name" value="ABC TRANSPORTER ATP-BINDING PROTEIN MA_4021-RELATED"/>
    <property type="match status" value="1"/>
</dbReference>
<dbReference type="PROSITE" id="PS50893">
    <property type="entry name" value="ABC_TRANSPORTER_2"/>
    <property type="match status" value="1"/>
</dbReference>
<sequence>MIKLENLTIRSSGKNIINGLNASFNGKTIVIGHNGAGKTTLIKAMLGIINHTGRIDIPKNSQRFTTNLIDVYKILNVSALDLIKIYARAMESDPERIISILERFKIKYILKRRITRLSTGEARLFSLAMAIGLNGWFTMLDEPFENLDISRREEAIKMINDLNRDLLIVTHDIQVLNKLNFSDMYLMVNGSMAGPLPRADLENLYLSREDNGRAILSFSVMGRNFYINKDAGDYPIMSFHSMDELIQVIEG</sequence>
<dbReference type="PANTHER" id="PTHR43850">
    <property type="entry name" value="ABC TRANSPORTER ATP-BINDING PROTEIN MA_4021-RELATED"/>
    <property type="match status" value="1"/>
</dbReference>
<dbReference type="Proteomes" id="UP000192315">
    <property type="component" value="Unassembled WGS sequence"/>
</dbReference>
<dbReference type="InterPro" id="IPR003439">
    <property type="entry name" value="ABC_transporter-like_ATP-bd"/>
</dbReference>
<evidence type="ECO:0000313" key="3">
    <source>
        <dbReference type="Proteomes" id="UP000192315"/>
    </source>
</evidence>
<reference evidence="2 3" key="1">
    <citation type="submission" date="2017-04" db="EMBL/GenBank/DDBJ databases">
        <authorList>
            <person name="Varghese N."/>
            <person name="Submissions S."/>
        </authorList>
    </citation>
    <scope>NUCLEOTIDE SEQUENCE [LARGE SCALE GENOMIC DNA]</scope>
    <source>
        <strain evidence="2 3">DSM 9789</strain>
    </source>
</reference>
<dbReference type="InterPro" id="IPR027417">
    <property type="entry name" value="P-loop_NTPase"/>
</dbReference>
<keyword evidence="3" id="KW-1185">Reference proteome</keyword>
<protein>
    <submittedName>
        <fullName evidence="2">ABC-type Mn2+/Zn2+ transport system, ATPase component</fullName>
    </submittedName>
</protein>